<comment type="caution">
    <text evidence="1">The sequence shown here is derived from an EMBL/GenBank/DDBJ whole genome shotgun (WGS) entry which is preliminary data.</text>
</comment>
<gene>
    <name evidence="1" type="ORF">ACFPOG_28290</name>
</gene>
<reference evidence="2" key="1">
    <citation type="journal article" date="2019" name="Int. J. Syst. Evol. Microbiol.">
        <title>The Global Catalogue of Microorganisms (GCM) 10K type strain sequencing project: providing services to taxonomists for standard genome sequencing and annotation.</title>
        <authorList>
            <consortium name="The Broad Institute Genomics Platform"/>
            <consortium name="The Broad Institute Genome Sequencing Center for Infectious Disease"/>
            <person name="Wu L."/>
            <person name="Ma J."/>
        </authorList>
    </citation>
    <scope>NUCLEOTIDE SEQUENCE [LARGE SCALE GENOMIC DNA]</scope>
    <source>
        <strain evidence="2">KACC 11904</strain>
    </source>
</reference>
<dbReference type="Proteomes" id="UP001596044">
    <property type="component" value="Unassembled WGS sequence"/>
</dbReference>
<sequence length="40" mass="4261">MFIIFFIFAGGLLVVDQKLVQADTIIIVGGGVGERALNKP</sequence>
<keyword evidence="2" id="KW-1185">Reference proteome</keyword>
<accession>A0ABW0KGJ1</accession>
<dbReference type="RefSeq" id="WP_270880753.1">
    <property type="nucleotide sequence ID" value="NZ_JAQFVF010000037.1"/>
</dbReference>
<evidence type="ECO:0000313" key="2">
    <source>
        <dbReference type="Proteomes" id="UP001596044"/>
    </source>
</evidence>
<dbReference type="EMBL" id="JBHSMJ010000041">
    <property type="protein sequence ID" value="MFC5452111.1"/>
    <property type="molecule type" value="Genomic_DNA"/>
</dbReference>
<organism evidence="1 2">
    <name type="scientific">Paenibacillus aestuarii</name>
    <dbReference type="NCBI Taxonomy" id="516965"/>
    <lineage>
        <taxon>Bacteria</taxon>
        <taxon>Bacillati</taxon>
        <taxon>Bacillota</taxon>
        <taxon>Bacilli</taxon>
        <taxon>Bacillales</taxon>
        <taxon>Paenibacillaceae</taxon>
        <taxon>Paenibacillus</taxon>
    </lineage>
</organism>
<protein>
    <submittedName>
        <fullName evidence="1">Uncharacterized protein</fullName>
    </submittedName>
</protein>
<proteinExistence type="predicted"/>
<name>A0ABW0KGJ1_9BACL</name>
<evidence type="ECO:0000313" key="1">
    <source>
        <dbReference type="EMBL" id="MFC5452111.1"/>
    </source>
</evidence>